<dbReference type="PROSITE" id="PS51740">
    <property type="entry name" value="SPOVT_ABRB"/>
    <property type="match status" value="1"/>
</dbReference>
<dbReference type="GO" id="GO:0003677">
    <property type="term" value="F:DNA binding"/>
    <property type="evidence" value="ECO:0007669"/>
    <property type="project" value="InterPro"/>
</dbReference>
<sequence length="78" mass="9016">MGENKIVEKVTIDERGRVTIPKSIREKYNFIPGEEFEIIDESDKIILKLIIPKQKTVKRSGKWGKFTFLKTGESTFGE</sequence>
<dbReference type="Gene3D" id="2.10.260.10">
    <property type="match status" value="1"/>
</dbReference>
<gene>
    <name evidence="2" type="ORF">LCGC14_2120740</name>
</gene>
<accession>A0A0F9H0N0</accession>
<dbReference type="InterPro" id="IPR007159">
    <property type="entry name" value="SpoVT-AbrB_dom"/>
</dbReference>
<dbReference type="NCBIfam" id="TIGR01439">
    <property type="entry name" value="lp_hng_hel_AbrB"/>
    <property type="match status" value="1"/>
</dbReference>
<evidence type="ECO:0000259" key="1">
    <source>
        <dbReference type="PROSITE" id="PS51740"/>
    </source>
</evidence>
<dbReference type="SMART" id="SM00966">
    <property type="entry name" value="SpoVT_AbrB"/>
    <property type="match status" value="1"/>
</dbReference>
<protein>
    <recommendedName>
        <fullName evidence="1">SpoVT-AbrB domain-containing protein</fullName>
    </recommendedName>
</protein>
<dbReference type="Pfam" id="PF04014">
    <property type="entry name" value="MazE_antitoxin"/>
    <property type="match status" value="1"/>
</dbReference>
<dbReference type="InterPro" id="IPR037914">
    <property type="entry name" value="SpoVT-AbrB_sf"/>
</dbReference>
<reference evidence="2" key="1">
    <citation type="journal article" date="2015" name="Nature">
        <title>Complex archaea that bridge the gap between prokaryotes and eukaryotes.</title>
        <authorList>
            <person name="Spang A."/>
            <person name="Saw J.H."/>
            <person name="Jorgensen S.L."/>
            <person name="Zaremba-Niedzwiedzka K."/>
            <person name="Martijn J."/>
            <person name="Lind A.E."/>
            <person name="van Eijk R."/>
            <person name="Schleper C."/>
            <person name="Guy L."/>
            <person name="Ettema T.J."/>
        </authorList>
    </citation>
    <scope>NUCLEOTIDE SEQUENCE</scope>
</reference>
<comment type="caution">
    <text evidence="2">The sequence shown here is derived from an EMBL/GenBank/DDBJ whole genome shotgun (WGS) entry which is preliminary data.</text>
</comment>
<feature type="domain" description="SpoVT-AbrB" evidence="1">
    <location>
        <begin position="7"/>
        <end position="52"/>
    </location>
</feature>
<evidence type="ECO:0000313" key="2">
    <source>
        <dbReference type="EMBL" id="KKL68862.1"/>
    </source>
</evidence>
<dbReference type="SUPFAM" id="SSF89447">
    <property type="entry name" value="AbrB/MazE/MraZ-like"/>
    <property type="match status" value="1"/>
</dbReference>
<organism evidence="2">
    <name type="scientific">marine sediment metagenome</name>
    <dbReference type="NCBI Taxonomy" id="412755"/>
    <lineage>
        <taxon>unclassified sequences</taxon>
        <taxon>metagenomes</taxon>
        <taxon>ecological metagenomes</taxon>
    </lineage>
</organism>
<dbReference type="EMBL" id="LAZR01026400">
    <property type="protein sequence ID" value="KKL68862.1"/>
    <property type="molecule type" value="Genomic_DNA"/>
</dbReference>
<dbReference type="AlphaFoldDB" id="A0A0F9H0N0"/>
<proteinExistence type="predicted"/>
<name>A0A0F9H0N0_9ZZZZ</name>